<dbReference type="EMBL" id="BMEY01000018">
    <property type="protein sequence ID" value="GGA85324.1"/>
    <property type="molecule type" value="Genomic_DNA"/>
</dbReference>
<dbReference type="FunFam" id="3.90.1150.10:FF:000031">
    <property type="entry name" value="Serine--glyoxylate aminotransferase"/>
    <property type="match status" value="1"/>
</dbReference>
<dbReference type="InterPro" id="IPR015421">
    <property type="entry name" value="PyrdxlP-dep_Trfase_major"/>
</dbReference>
<dbReference type="FunFam" id="3.40.640.10:FF:000027">
    <property type="entry name" value="Serine--pyruvate aminotransferase, mitochondrial"/>
    <property type="match status" value="1"/>
</dbReference>
<dbReference type="SUPFAM" id="SSF53383">
    <property type="entry name" value="PLP-dependent transferases"/>
    <property type="match status" value="1"/>
</dbReference>
<dbReference type="InterPro" id="IPR000192">
    <property type="entry name" value="Aminotrans_V_dom"/>
</dbReference>
<evidence type="ECO:0000256" key="4">
    <source>
        <dbReference type="ARBA" id="ARBA00022679"/>
    </source>
</evidence>
<dbReference type="Pfam" id="PF00266">
    <property type="entry name" value="Aminotran_5"/>
    <property type="match status" value="1"/>
</dbReference>
<keyword evidence="3 9" id="KW-0032">Aminotransferase</keyword>
<proteinExistence type="inferred from homology"/>
<evidence type="ECO:0000256" key="5">
    <source>
        <dbReference type="ARBA" id="ARBA00022898"/>
    </source>
</evidence>
<dbReference type="PANTHER" id="PTHR21152:SF40">
    <property type="entry name" value="ALANINE--GLYOXYLATE AMINOTRANSFERASE"/>
    <property type="match status" value="1"/>
</dbReference>
<dbReference type="PANTHER" id="PTHR21152">
    <property type="entry name" value="AMINOTRANSFERASE CLASS V"/>
    <property type="match status" value="1"/>
</dbReference>
<reference evidence="9" key="1">
    <citation type="journal article" date="2014" name="Int. J. Syst. Evol. Microbiol.">
        <title>Complete genome sequence of Corynebacterium casei LMG S-19264T (=DSM 44701T), isolated from a smear-ripened cheese.</title>
        <authorList>
            <consortium name="US DOE Joint Genome Institute (JGI-PGF)"/>
            <person name="Walter F."/>
            <person name="Albersmeier A."/>
            <person name="Kalinowski J."/>
            <person name="Ruckert C."/>
        </authorList>
    </citation>
    <scope>NUCLEOTIDE SEQUENCE</scope>
    <source>
        <strain evidence="9">CGMCC 1.12408</strain>
    </source>
</reference>
<organism evidence="9 10">
    <name type="scientific">Ornithinibacillus halotolerans</name>
    <dbReference type="NCBI Taxonomy" id="1274357"/>
    <lineage>
        <taxon>Bacteria</taxon>
        <taxon>Bacillati</taxon>
        <taxon>Bacillota</taxon>
        <taxon>Bacilli</taxon>
        <taxon>Bacillales</taxon>
        <taxon>Bacillaceae</taxon>
        <taxon>Ornithinibacillus</taxon>
    </lineage>
</organism>
<reference evidence="9" key="2">
    <citation type="submission" date="2020-09" db="EMBL/GenBank/DDBJ databases">
        <authorList>
            <person name="Sun Q."/>
            <person name="Zhou Y."/>
        </authorList>
    </citation>
    <scope>NUCLEOTIDE SEQUENCE</scope>
    <source>
        <strain evidence="9">CGMCC 1.12408</strain>
    </source>
</reference>
<dbReference type="InterPro" id="IPR015422">
    <property type="entry name" value="PyrdxlP-dep_Trfase_small"/>
</dbReference>
<name>A0A916S621_9BACI</name>
<dbReference type="GO" id="GO:0019265">
    <property type="term" value="P:glycine biosynthetic process, by transamination of glyoxylate"/>
    <property type="evidence" value="ECO:0007669"/>
    <property type="project" value="TreeGrafter"/>
</dbReference>
<feature type="domain" description="Aminotransferase class V" evidence="8">
    <location>
        <begin position="21"/>
        <end position="328"/>
    </location>
</feature>
<evidence type="ECO:0000256" key="6">
    <source>
        <dbReference type="PIRSR" id="PIRSR000524-1"/>
    </source>
</evidence>
<accession>A0A916S621</accession>
<feature type="modified residue" description="N6-(pyridoxal phosphate)lysine" evidence="7">
    <location>
        <position position="193"/>
    </location>
</feature>
<dbReference type="InterPro" id="IPR015424">
    <property type="entry name" value="PyrdxlP-dep_Trfase"/>
</dbReference>
<dbReference type="Gene3D" id="3.40.640.10">
    <property type="entry name" value="Type I PLP-dependent aspartate aminotransferase-like (Major domain)"/>
    <property type="match status" value="1"/>
</dbReference>
<comment type="caution">
    <text evidence="9">The sequence shown here is derived from an EMBL/GenBank/DDBJ whole genome shotgun (WGS) entry which is preliminary data.</text>
</comment>
<dbReference type="Gene3D" id="3.90.1150.10">
    <property type="entry name" value="Aspartate Aminotransferase, domain 1"/>
    <property type="match status" value="1"/>
</dbReference>
<comment type="cofactor">
    <cofactor evidence="1 7">
        <name>pyridoxal 5'-phosphate</name>
        <dbReference type="ChEBI" id="CHEBI:597326"/>
    </cofactor>
</comment>
<gene>
    <name evidence="9" type="ORF">GCM10008025_30450</name>
</gene>
<dbReference type="PIRSF" id="PIRSF000524">
    <property type="entry name" value="SPT"/>
    <property type="match status" value="1"/>
</dbReference>
<keyword evidence="5 7" id="KW-0663">Pyridoxal phosphate</keyword>
<dbReference type="AlphaFoldDB" id="A0A916S621"/>
<dbReference type="GO" id="GO:0004760">
    <property type="term" value="F:L-serine-pyruvate transaminase activity"/>
    <property type="evidence" value="ECO:0007669"/>
    <property type="project" value="TreeGrafter"/>
</dbReference>
<evidence type="ECO:0000256" key="2">
    <source>
        <dbReference type="ARBA" id="ARBA00009236"/>
    </source>
</evidence>
<evidence type="ECO:0000256" key="3">
    <source>
        <dbReference type="ARBA" id="ARBA00022576"/>
    </source>
</evidence>
<dbReference type="GO" id="GO:0008453">
    <property type="term" value="F:alanine-glyoxylate transaminase activity"/>
    <property type="evidence" value="ECO:0007669"/>
    <property type="project" value="TreeGrafter"/>
</dbReference>
<keyword evidence="4" id="KW-0808">Transferase</keyword>
<dbReference type="Proteomes" id="UP000613512">
    <property type="component" value="Unassembled WGS sequence"/>
</dbReference>
<dbReference type="InterPro" id="IPR024169">
    <property type="entry name" value="SP_NH2Trfase/AEP_transaminase"/>
</dbReference>
<feature type="binding site" evidence="6">
    <location>
        <position position="336"/>
    </location>
    <ligand>
        <name>substrate</name>
    </ligand>
</feature>
<evidence type="ECO:0000313" key="10">
    <source>
        <dbReference type="Proteomes" id="UP000613512"/>
    </source>
</evidence>
<keyword evidence="10" id="KW-1185">Reference proteome</keyword>
<evidence type="ECO:0000256" key="1">
    <source>
        <dbReference type="ARBA" id="ARBA00001933"/>
    </source>
</evidence>
<dbReference type="RefSeq" id="WP_188385536.1">
    <property type="nucleotide sequence ID" value="NZ_BMEY01000018.1"/>
</dbReference>
<sequence length="383" mass="42592">MKDEYQLLRIPGPTPIPPSVQQAMMKPMIGHRDHTTKALLKRIKPSLRHIFGTKEDVMIVAGSGTAGLEAAVVNTISPGDEVLVIVTGSFGERFAKICESYNMNVHRYEYDWGKAFLPEEIKSYLKKHPSIKAVFATYCETSTGVLNPVRELASVVREVSDALIIVDGVSAIGATPMMMDDWGIDICVTGSQKALMLPPGLTFIAVSQKAWNRIEKNHHSRFYLDLRRYRTNLIEDSTPFTPALSLLFGLEQSLNLLKLEGLENVYNRHQMMKKMTRAAFKALGIPLLTNDTDASPTVTAIQPRDFNPDQFRNIVKEEFGLILAGGQNHLKGKIFRIGHLGYCTPQDVLQTISCIEIGIQRIGKNIPLGDGVRAAQELYIKEG</sequence>
<evidence type="ECO:0000259" key="8">
    <source>
        <dbReference type="Pfam" id="PF00266"/>
    </source>
</evidence>
<evidence type="ECO:0000313" key="9">
    <source>
        <dbReference type="EMBL" id="GGA85324.1"/>
    </source>
</evidence>
<comment type="similarity">
    <text evidence="2">Belongs to the class-V pyridoxal-phosphate-dependent aminotransferase family.</text>
</comment>
<protein>
    <submittedName>
        <fullName evidence="9">Class V aminotransferase</fullName>
    </submittedName>
</protein>
<evidence type="ECO:0000256" key="7">
    <source>
        <dbReference type="PIRSR" id="PIRSR000524-50"/>
    </source>
</evidence>